<comment type="caution">
    <text evidence="1">The sequence shown here is derived from an EMBL/GenBank/DDBJ whole genome shotgun (WGS) entry which is preliminary data.</text>
</comment>
<reference evidence="1" key="1">
    <citation type="journal article" date="2017" name="Gigascience">
        <title>The genome draft of coconut (Cocos nucifera).</title>
        <authorList>
            <person name="Xiao Y."/>
            <person name="Xu P."/>
            <person name="Fan H."/>
            <person name="Baudouin L."/>
            <person name="Xia W."/>
            <person name="Bocs S."/>
            <person name="Xu J."/>
            <person name="Li Q."/>
            <person name="Guo A."/>
            <person name="Zhou L."/>
            <person name="Li J."/>
            <person name="Wu Y."/>
            <person name="Ma Z."/>
            <person name="Armero A."/>
            <person name="Issali A.E."/>
            <person name="Liu N."/>
            <person name="Peng M."/>
            <person name="Yang Y."/>
        </authorList>
    </citation>
    <scope>NUCLEOTIDE SEQUENCE</scope>
    <source>
        <tissue evidence="1">Spear leaf of Hainan Tall coconut</tissue>
    </source>
</reference>
<protein>
    <submittedName>
        <fullName evidence="1">Uncharacterized protein</fullName>
    </submittedName>
</protein>
<dbReference type="AlphaFoldDB" id="A0A8K0MX35"/>
<dbReference type="EMBL" id="CM017873">
    <property type="protein sequence ID" value="KAG1331023.1"/>
    <property type="molecule type" value="Genomic_DNA"/>
</dbReference>
<organism evidence="1 2">
    <name type="scientific">Cocos nucifera</name>
    <name type="common">Coconut palm</name>
    <dbReference type="NCBI Taxonomy" id="13894"/>
    <lineage>
        <taxon>Eukaryota</taxon>
        <taxon>Viridiplantae</taxon>
        <taxon>Streptophyta</taxon>
        <taxon>Embryophyta</taxon>
        <taxon>Tracheophyta</taxon>
        <taxon>Spermatophyta</taxon>
        <taxon>Magnoliopsida</taxon>
        <taxon>Liliopsida</taxon>
        <taxon>Arecaceae</taxon>
        <taxon>Arecoideae</taxon>
        <taxon>Cocoseae</taxon>
        <taxon>Attaleinae</taxon>
        <taxon>Cocos</taxon>
    </lineage>
</organism>
<evidence type="ECO:0000313" key="1">
    <source>
        <dbReference type="EMBL" id="KAG1331023.1"/>
    </source>
</evidence>
<reference evidence="1" key="2">
    <citation type="submission" date="2019-07" db="EMBL/GenBank/DDBJ databases">
        <authorList>
            <person name="Yang Y."/>
            <person name="Bocs S."/>
            <person name="Baudouin L."/>
        </authorList>
    </citation>
    <scope>NUCLEOTIDE SEQUENCE</scope>
    <source>
        <tissue evidence="1">Spear leaf of Hainan Tall coconut</tissue>
    </source>
</reference>
<proteinExistence type="predicted"/>
<dbReference type="Proteomes" id="UP000797356">
    <property type="component" value="Chromosome 2"/>
</dbReference>
<sequence>MSCLAMTSQCGTKQAPARMSCLAMTSQCGTKQAPAWILTSLLQSSQQVTAAVVYEEIDHPNCHALLQKKTESTKRGFIIASIEKTQQDKEKNAFKTERSLITAMSYCGRGQLSVAAEHQLTNSSWFLPSSLIAEQNIGLKTELSNESSSLSMSLAST</sequence>
<keyword evidence="2" id="KW-1185">Reference proteome</keyword>
<accession>A0A8K0MX35</accession>
<name>A0A8K0MX35_COCNU</name>
<gene>
    <name evidence="1" type="ORF">COCNU_02G009910</name>
</gene>
<evidence type="ECO:0000313" key="2">
    <source>
        <dbReference type="Proteomes" id="UP000797356"/>
    </source>
</evidence>